<dbReference type="InterPro" id="IPR050391">
    <property type="entry name" value="Mito_Metabolite_Transporter"/>
</dbReference>
<keyword evidence="5 16" id="KW-0812">Transmembrane</keyword>
<dbReference type="FunFam" id="1.50.40.10:FF:000013">
    <property type="entry name" value="Mitochondrial 2-oxoglutarate/malate carrier protein-like protein"/>
    <property type="match status" value="1"/>
</dbReference>
<proteinExistence type="inferred from homology"/>
<evidence type="ECO:0000313" key="19">
    <source>
        <dbReference type="EnsemblMetazoa" id="GBRI006276-PA"/>
    </source>
</evidence>
<comment type="similarity">
    <text evidence="2 17">Belongs to the mitochondrial carrier (TC 2.A.29) family.</text>
</comment>
<dbReference type="InterPro" id="IPR023395">
    <property type="entry name" value="MCP_dom_sf"/>
</dbReference>
<feature type="repeat" description="Solcar" evidence="16">
    <location>
        <begin position="107"/>
        <end position="198"/>
    </location>
</feature>
<comment type="catalytic activity">
    <reaction evidence="10">
        <text>(S)-malate(in) + 2-oxoglutarate(out) = (S)-malate(out) + 2-oxoglutarate(in)</text>
        <dbReference type="Rhea" id="RHEA:71587"/>
        <dbReference type="ChEBI" id="CHEBI:15589"/>
        <dbReference type="ChEBI" id="CHEBI:16810"/>
    </reaction>
</comment>
<organism evidence="19 20">
    <name type="scientific">Glossina brevipalpis</name>
    <dbReference type="NCBI Taxonomy" id="37001"/>
    <lineage>
        <taxon>Eukaryota</taxon>
        <taxon>Metazoa</taxon>
        <taxon>Ecdysozoa</taxon>
        <taxon>Arthropoda</taxon>
        <taxon>Hexapoda</taxon>
        <taxon>Insecta</taxon>
        <taxon>Pterygota</taxon>
        <taxon>Neoptera</taxon>
        <taxon>Endopterygota</taxon>
        <taxon>Diptera</taxon>
        <taxon>Brachycera</taxon>
        <taxon>Muscomorpha</taxon>
        <taxon>Hippoboscoidea</taxon>
        <taxon>Glossinidae</taxon>
        <taxon>Glossina</taxon>
    </lineage>
</organism>
<dbReference type="PROSITE" id="PS50920">
    <property type="entry name" value="SOLCAR"/>
    <property type="match status" value="3"/>
</dbReference>
<evidence type="ECO:0000256" key="11">
    <source>
        <dbReference type="ARBA" id="ARBA00040264"/>
    </source>
</evidence>
<accession>A0A1A9W4Q7</accession>
<dbReference type="GO" id="GO:0015297">
    <property type="term" value="F:antiporter activity"/>
    <property type="evidence" value="ECO:0007669"/>
    <property type="project" value="UniProtKB-KW"/>
</dbReference>
<keyword evidence="7 18" id="KW-1133">Transmembrane helix</keyword>
<dbReference type="EnsemblMetazoa" id="GBRI006276-RA">
    <property type="protein sequence ID" value="GBRI006276-PA"/>
    <property type="gene ID" value="GBRI006276"/>
</dbReference>
<feature type="transmembrane region" description="Helical" evidence="18">
    <location>
        <begin position="12"/>
        <end position="31"/>
    </location>
</feature>
<evidence type="ECO:0000256" key="12">
    <source>
        <dbReference type="ARBA" id="ARBA00050120"/>
    </source>
</evidence>
<dbReference type="GO" id="GO:0006869">
    <property type="term" value="P:lipid transport"/>
    <property type="evidence" value="ECO:0007669"/>
    <property type="project" value="UniProtKB-KW"/>
</dbReference>
<evidence type="ECO:0000256" key="3">
    <source>
        <dbReference type="ARBA" id="ARBA00022448"/>
    </source>
</evidence>
<sequence length="312" mass="34147">MAHQNKKMSIYMKFIIGGMAGMTATCFVQPMDLVKTRMQVAGVGTAESEYKNSIDVIMKVARDEGVLKLYRGLGAGLLRQATYTTTRMGVYQTLNDMYRTRLDGAMPGAFVSVCMGLTAGACGAFVGTPAEVVLVRMMVDGKLPESERRNYRNVLDALVRIYGEESIKGLWTGCMPTVGRAMVTNMCQLASYSQFKNALHTSRLELEGILLHICASCLSGLVTSFASMPLDIAKTRLQNMKVPPGGTPEYSGSVDVLIKVAQNEGFLALWKGFTPYLLRIAPHTILTFVFLEQYNRLYKSYVLGSNGGGSSF</sequence>
<name>A0A1A9W4Q7_9MUSC</name>
<evidence type="ECO:0000256" key="9">
    <source>
        <dbReference type="ARBA" id="ARBA00023136"/>
    </source>
</evidence>
<reference evidence="20" key="1">
    <citation type="submission" date="2014-03" db="EMBL/GenBank/DDBJ databases">
        <authorList>
            <person name="Aksoy S."/>
            <person name="Warren W."/>
            <person name="Wilson R.K."/>
        </authorList>
    </citation>
    <scope>NUCLEOTIDE SEQUENCE [LARGE SCALE GENOMIC DNA]</scope>
    <source>
        <strain evidence="20">IAEA</strain>
    </source>
</reference>
<keyword evidence="3 17" id="KW-0813">Transport</keyword>
<feature type="transmembrane region" description="Helical" evidence="18">
    <location>
        <begin position="105"/>
        <end position="128"/>
    </location>
</feature>
<comment type="catalytic activity">
    <reaction evidence="14">
        <text>malonate(in) + 2-oxoglutarate(out) = malonate(out) + 2-oxoglutarate(in)</text>
        <dbReference type="Rhea" id="RHEA:71591"/>
        <dbReference type="ChEBI" id="CHEBI:15792"/>
        <dbReference type="ChEBI" id="CHEBI:16810"/>
    </reaction>
</comment>
<dbReference type="Proteomes" id="UP000091820">
    <property type="component" value="Unassembled WGS sequence"/>
</dbReference>
<evidence type="ECO:0000256" key="17">
    <source>
        <dbReference type="RuleBase" id="RU000488"/>
    </source>
</evidence>
<keyword evidence="6" id="KW-0677">Repeat</keyword>
<dbReference type="InterPro" id="IPR018108">
    <property type="entry name" value="MCP_transmembrane"/>
</dbReference>
<dbReference type="AlphaFoldDB" id="A0A1A9W4Q7"/>
<comment type="catalytic activity">
    <reaction evidence="13">
        <text>maleate(in) + 2-oxoglutarate(out) = maleate(out) + 2-oxoglutarate(in)</text>
        <dbReference type="Rhea" id="RHEA:71599"/>
        <dbReference type="ChEBI" id="CHEBI:16810"/>
        <dbReference type="ChEBI" id="CHEBI:30780"/>
    </reaction>
</comment>
<keyword evidence="4" id="KW-0050">Antiport</keyword>
<dbReference type="GO" id="GO:0016020">
    <property type="term" value="C:membrane"/>
    <property type="evidence" value="ECO:0007669"/>
    <property type="project" value="UniProtKB-SubCell"/>
</dbReference>
<evidence type="ECO:0000256" key="7">
    <source>
        <dbReference type="ARBA" id="ARBA00022989"/>
    </source>
</evidence>
<evidence type="ECO:0000256" key="5">
    <source>
        <dbReference type="ARBA" id="ARBA00022692"/>
    </source>
</evidence>
<dbReference type="Gene3D" id="1.50.40.10">
    <property type="entry name" value="Mitochondrial carrier domain"/>
    <property type="match status" value="1"/>
</dbReference>
<dbReference type="STRING" id="37001.A0A1A9W4Q7"/>
<keyword evidence="8" id="KW-0445">Lipid transport</keyword>
<evidence type="ECO:0000256" key="2">
    <source>
        <dbReference type="ARBA" id="ARBA00006375"/>
    </source>
</evidence>
<keyword evidence="20" id="KW-1185">Reference proteome</keyword>
<comment type="catalytic activity">
    <reaction evidence="12">
        <text>oxaloacetate(in) + 2-oxoglutarate(out) = oxaloacetate(out) + 2-oxoglutarate(in)</text>
        <dbReference type="Rhea" id="RHEA:71603"/>
        <dbReference type="ChEBI" id="CHEBI:16452"/>
        <dbReference type="ChEBI" id="CHEBI:16810"/>
    </reaction>
</comment>
<dbReference type="Pfam" id="PF00153">
    <property type="entry name" value="Mito_carr"/>
    <property type="match status" value="3"/>
</dbReference>
<evidence type="ECO:0000313" key="20">
    <source>
        <dbReference type="Proteomes" id="UP000091820"/>
    </source>
</evidence>
<evidence type="ECO:0000256" key="1">
    <source>
        <dbReference type="ARBA" id="ARBA00004141"/>
    </source>
</evidence>
<dbReference type="VEuPathDB" id="VectorBase:GBRI006276"/>
<evidence type="ECO:0000256" key="15">
    <source>
        <dbReference type="ARBA" id="ARBA00052710"/>
    </source>
</evidence>
<evidence type="ECO:0000256" key="13">
    <source>
        <dbReference type="ARBA" id="ARBA00050291"/>
    </source>
</evidence>
<feature type="repeat" description="Solcar" evidence="16">
    <location>
        <begin position="8"/>
        <end position="97"/>
    </location>
</feature>
<evidence type="ECO:0000256" key="14">
    <source>
        <dbReference type="ARBA" id="ARBA00052538"/>
    </source>
</evidence>
<evidence type="ECO:0000256" key="18">
    <source>
        <dbReference type="SAM" id="Phobius"/>
    </source>
</evidence>
<keyword evidence="9 16" id="KW-0472">Membrane</keyword>
<evidence type="ECO:0000256" key="10">
    <source>
        <dbReference type="ARBA" id="ARBA00036491"/>
    </source>
</evidence>
<evidence type="ECO:0000256" key="4">
    <source>
        <dbReference type="ARBA" id="ARBA00022449"/>
    </source>
</evidence>
<dbReference type="PANTHER" id="PTHR45618">
    <property type="entry name" value="MITOCHONDRIAL DICARBOXYLATE CARRIER-RELATED"/>
    <property type="match status" value="1"/>
</dbReference>
<feature type="repeat" description="Solcar" evidence="16">
    <location>
        <begin position="207"/>
        <end position="297"/>
    </location>
</feature>
<evidence type="ECO:0000256" key="6">
    <source>
        <dbReference type="ARBA" id="ARBA00022737"/>
    </source>
</evidence>
<comment type="subcellular location">
    <subcellularLocation>
        <location evidence="1">Membrane</location>
        <topology evidence="1">Multi-pass membrane protein</topology>
    </subcellularLocation>
</comment>
<evidence type="ECO:0000256" key="8">
    <source>
        <dbReference type="ARBA" id="ARBA00023055"/>
    </source>
</evidence>
<reference evidence="19" key="2">
    <citation type="submission" date="2020-05" db="UniProtKB">
        <authorList>
            <consortium name="EnsemblMetazoa"/>
        </authorList>
    </citation>
    <scope>IDENTIFICATION</scope>
    <source>
        <strain evidence="19">IAEA</strain>
    </source>
</reference>
<dbReference type="SUPFAM" id="SSF103506">
    <property type="entry name" value="Mitochondrial carrier"/>
    <property type="match status" value="1"/>
</dbReference>
<evidence type="ECO:0000256" key="16">
    <source>
        <dbReference type="PROSITE-ProRule" id="PRU00282"/>
    </source>
</evidence>
<comment type="catalytic activity">
    <reaction evidence="15">
        <text>succinate(in) + 2-oxoglutarate(out) = succinate(out) + 2-oxoglutarate(in)</text>
        <dbReference type="Rhea" id="RHEA:71595"/>
        <dbReference type="ChEBI" id="CHEBI:16810"/>
        <dbReference type="ChEBI" id="CHEBI:30031"/>
    </reaction>
</comment>
<protein>
    <recommendedName>
        <fullName evidence="11">Mitochondrial 2-oxoglutarate/malate carrier protein</fullName>
    </recommendedName>
</protein>